<dbReference type="RefSeq" id="WP_013020676.1">
    <property type="nucleotide sequence ID" value="NC_013947.1"/>
</dbReference>
<dbReference type="PANTHER" id="PTHR48100:SF62">
    <property type="entry name" value="GLUCOSYL-3-PHOSPHOGLYCERATE PHOSPHATASE"/>
    <property type="match status" value="1"/>
</dbReference>
<evidence type="ECO:0000313" key="3">
    <source>
        <dbReference type="EMBL" id="ADD45105.1"/>
    </source>
</evidence>
<dbReference type="AlphaFoldDB" id="D3PVY4"/>
<dbReference type="Gene3D" id="3.40.50.1240">
    <property type="entry name" value="Phosphoglycerate mutase-like"/>
    <property type="match status" value="1"/>
</dbReference>
<dbReference type="STRING" id="446470.Snas_5474"/>
<feature type="active site" description="Proton donor/acceptor" evidence="1">
    <location>
        <position position="82"/>
    </location>
</feature>
<dbReference type="SUPFAM" id="SSF53254">
    <property type="entry name" value="Phosphoglycerate mutase-like"/>
    <property type="match status" value="1"/>
</dbReference>
<reference evidence="3 4" key="1">
    <citation type="journal article" date="2009" name="Stand. Genomic Sci.">
        <title>Complete genome sequence of Stackebrandtia nassauensis type strain (LLR-40K-21).</title>
        <authorList>
            <person name="Munk C."/>
            <person name="Lapidus A."/>
            <person name="Copeland A."/>
            <person name="Jando M."/>
            <person name="Mayilraj S."/>
            <person name="Glavina Del Rio T."/>
            <person name="Nolan M."/>
            <person name="Chen F."/>
            <person name="Lucas S."/>
            <person name="Tice H."/>
            <person name="Cheng J.F."/>
            <person name="Han C."/>
            <person name="Detter J.C."/>
            <person name="Bruce D."/>
            <person name="Goodwin L."/>
            <person name="Chain P."/>
            <person name="Pitluck S."/>
            <person name="Goker M."/>
            <person name="Ovchinikova G."/>
            <person name="Pati A."/>
            <person name="Ivanova N."/>
            <person name="Mavromatis K."/>
            <person name="Chen A."/>
            <person name="Palaniappan K."/>
            <person name="Land M."/>
            <person name="Hauser L."/>
            <person name="Chang Y.J."/>
            <person name="Jeffries C.D."/>
            <person name="Bristow J."/>
            <person name="Eisen J.A."/>
            <person name="Markowitz V."/>
            <person name="Hugenholtz P."/>
            <person name="Kyrpides N.C."/>
            <person name="Klenk H.P."/>
        </authorList>
    </citation>
    <scope>NUCLEOTIDE SEQUENCE [LARGE SCALE GENOMIC DNA]</scope>
    <source>
        <strain evidence="4">DSM 44728 / CIP 108903 / NRRL B-16338 / NBRC 102104 / LLR-40K-21</strain>
    </source>
</reference>
<feature type="binding site" evidence="2">
    <location>
        <position position="58"/>
    </location>
    <ligand>
        <name>substrate</name>
    </ligand>
</feature>
<dbReference type="Proteomes" id="UP000000844">
    <property type="component" value="Chromosome"/>
</dbReference>
<accession>D3PVY4</accession>
<organism evidence="3 4">
    <name type="scientific">Stackebrandtia nassauensis (strain DSM 44728 / CIP 108903 / NRRL B-16338 / NBRC 102104 / LLR-40K-21)</name>
    <dbReference type="NCBI Taxonomy" id="446470"/>
    <lineage>
        <taxon>Bacteria</taxon>
        <taxon>Bacillati</taxon>
        <taxon>Actinomycetota</taxon>
        <taxon>Actinomycetes</taxon>
        <taxon>Glycomycetales</taxon>
        <taxon>Glycomycetaceae</taxon>
        <taxon>Stackebrandtia</taxon>
    </lineage>
</organism>
<protein>
    <submittedName>
        <fullName evidence="3">Phosphoglycerate mutase</fullName>
    </submittedName>
</protein>
<evidence type="ECO:0000313" key="4">
    <source>
        <dbReference type="Proteomes" id="UP000000844"/>
    </source>
</evidence>
<name>D3PVY4_STANL</name>
<dbReference type="GO" id="GO:0016791">
    <property type="term" value="F:phosphatase activity"/>
    <property type="evidence" value="ECO:0007669"/>
    <property type="project" value="TreeGrafter"/>
</dbReference>
<dbReference type="PANTHER" id="PTHR48100">
    <property type="entry name" value="BROAD-SPECIFICITY PHOSPHATASE YOR283W-RELATED"/>
    <property type="match status" value="1"/>
</dbReference>
<dbReference type="GO" id="GO:0005737">
    <property type="term" value="C:cytoplasm"/>
    <property type="evidence" value="ECO:0007669"/>
    <property type="project" value="TreeGrafter"/>
</dbReference>
<feature type="binding site" evidence="2">
    <location>
        <begin position="82"/>
        <end position="85"/>
    </location>
    <ligand>
        <name>substrate</name>
    </ligand>
</feature>
<dbReference type="PROSITE" id="PS00175">
    <property type="entry name" value="PG_MUTASE"/>
    <property type="match status" value="1"/>
</dbReference>
<dbReference type="CDD" id="cd07067">
    <property type="entry name" value="HP_PGM_like"/>
    <property type="match status" value="1"/>
</dbReference>
<dbReference type="InterPro" id="IPR029033">
    <property type="entry name" value="His_PPase_superfam"/>
</dbReference>
<dbReference type="InterPro" id="IPR013078">
    <property type="entry name" value="His_Pase_superF_clade-1"/>
</dbReference>
<dbReference type="eggNOG" id="COG0406">
    <property type="taxonomic scope" value="Bacteria"/>
</dbReference>
<dbReference type="Pfam" id="PF00300">
    <property type="entry name" value="His_Phos_1"/>
    <property type="match status" value="1"/>
</dbReference>
<proteinExistence type="predicted"/>
<keyword evidence="4" id="KW-1185">Reference proteome</keyword>
<dbReference type="SMART" id="SM00855">
    <property type="entry name" value="PGAM"/>
    <property type="match status" value="1"/>
</dbReference>
<feature type="binding site" evidence="2">
    <location>
        <begin position="8"/>
        <end position="15"/>
    </location>
    <ligand>
        <name>substrate</name>
    </ligand>
</feature>
<evidence type="ECO:0000256" key="2">
    <source>
        <dbReference type="PIRSR" id="PIRSR613078-2"/>
    </source>
</evidence>
<dbReference type="InterPro" id="IPR001345">
    <property type="entry name" value="PG/BPGM_mutase_AS"/>
</dbReference>
<dbReference type="HOGENOM" id="CLU_033323_9_5_11"/>
<evidence type="ECO:0000256" key="1">
    <source>
        <dbReference type="PIRSR" id="PIRSR613078-1"/>
    </source>
</evidence>
<gene>
    <name evidence="3" type="ordered locus">Snas_5474</name>
</gene>
<sequence length="198" mass="22049">MKRLIVLRHGQTAWNDENRVQGSVDIDLNEAGRAQAGEAAKVLARLTPSVVVASDMRRAVDTAQLVADLVGLDVRIDKRLRERAYGPWEGLTRAQIAERFPEAFELWRARKPFELEDMEVLSEVADRTAAALSEVAAEPGDGTAVVVTHGGSSRQGIVRFLGWSQEQANTMFGMENCHWADLRLEHTGWRMYGYNLSA</sequence>
<feature type="active site" description="Tele-phosphohistidine intermediate" evidence="1">
    <location>
        <position position="9"/>
    </location>
</feature>
<dbReference type="InterPro" id="IPR050275">
    <property type="entry name" value="PGM_Phosphatase"/>
</dbReference>
<dbReference type="KEGG" id="sna:Snas_5474"/>
<dbReference type="EMBL" id="CP001778">
    <property type="protein sequence ID" value="ADD45105.1"/>
    <property type="molecule type" value="Genomic_DNA"/>
</dbReference>